<dbReference type="STRING" id="1352936.M878_01610"/>
<organism evidence="3 4">
    <name type="scientific">Streptomyces roseochromogenus subsp. oscitans DS 12.976</name>
    <dbReference type="NCBI Taxonomy" id="1352936"/>
    <lineage>
        <taxon>Bacteria</taxon>
        <taxon>Bacillati</taxon>
        <taxon>Actinomycetota</taxon>
        <taxon>Actinomycetes</taxon>
        <taxon>Kitasatosporales</taxon>
        <taxon>Streptomycetaceae</taxon>
        <taxon>Streptomyces</taxon>
    </lineage>
</organism>
<proteinExistence type="predicted"/>
<dbReference type="Pfam" id="PF06525">
    <property type="entry name" value="SoxE"/>
    <property type="match status" value="1"/>
</dbReference>
<dbReference type="HOGENOM" id="CLU_100565_0_0_11"/>
<evidence type="ECO:0000313" key="3">
    <source>
        <dbReference type="EMBL" id="EST36610.1"/>
    </source>
</evidence>
<feature type="domain" description="Sulfocyanin-like C-terminal" evidence="2">
    <location>
        <begin position="95"/>
        <end position="194"/>
    </location>
</feature>
<evidence type="ECO:0000256" key="1">
    <source>
        <dbReference type="ARBA" id="ARBA00022723"/>
    </source>
</evidence>
<dbReference type="InterPro" id="IPR008972">
    <property type="entry name" value="Cupredoxin"/>
</dbReference>
<dbReference type="InterPro" id="IPR033138">
    <property type="entry name" value="Cu_oxidase_CS"/>
</dbReference>
<dbReference type="Proteomes" id="UP000017984">
    <property type="component" value="Chromosome"/>
</dbReference>
<dbReference type="SUPFAM" id="SSF49503">
    <property type="entry name" value="Cupredoxins"/>
    <property type="match status" value="1"/>
</dbReference>
<protein>
    <recommendedName>
        <fullName evidence="2">Sulfocyanin-like C-terminal domain-containing protein</fullName>
    </recommendedName>
</protein>
<comment type="caution">
    <text evidence="3">The sequence shown here is derived from an EMBL/GenBank/DDBJ whole genome shotgun (WGS) entry which is preliminary data.</text>
</comment>
<evidence type="ECO:0000313" key="4">
    <source>
        <dbReference type="Proteomes" id="UP000017984"/>
    </source>
</evidence>
<sequence>MTTRRRTLWLVVAVAAAAVVLGIATTALLATTGTYGSAPPGWTAPAARCAVPALPGRTVDVTADDMGPGMMSPAPGRYPWYPTGMMRLTAQPATVPAGTISLRVRNVGALTHEVLVLPLPTGQFAGERLVGPDGRISETGSVGEASRSCQAGSGHGITPGAMGWTTLTLQPGRYELLCNVPGHYAAGMYAELDVTGG</sequence>
<gene>
    <name evidence="3" type="ORF">M878_01610</name>
</gene>
<dbReference type="OrthoDB" id="7431902at2"/>
<dbReference type="GO" id="GO:0046872">
    <property type="term" value="F:metal ion binding"/>
    <property type="evidence" value="ECO:0007669"/>
    <property type="project" value="UniProtKB-KW"/>
</dbReference>
<name>V6KWS4_STRRC</name>
<keyword evidence="1" id="KW-0479">Metal-binding</keyword>
<dbReference type="EMBL" id="AWQX01000007">
    <property type="protein sequence ID" value="EST36610.1"/>
    <property type="molecule type" value="Genomic_DNA"/>
</dbReference>
<dbReference type="AlphaFoldDB" id="V6KWS4"/>
<keyword evidence="4" id="KW-1185">Reference proteome</keyword>
<reference evidence="3 4" key="1">
    <citation type="journal article" date="2014" name="Genome Announc.">
        <title>Draft Genome Sequence of Streptomyces roseochromogenes subsp. oscitans DS 12.976, Producer of the Aminocoumarin Antibiotic Clorobiocin.</title>
        <authorList>
            <person name="Ruckert C."/>
            <person name="Kalinowski J."/>
            <person name="Heide L."/>
            <person name="Apel A.K."/>
        </authorList>
    </citation>
    <scope>NUCLEOTIDE SEQUENCE [LARGE SCALE GENOMIC DNA]</scope>
    <source>
        <strain evidence="3 4">DS 12.976</strain>
    </source>
</reference>
<accession>V6KWS4</accession>
<dbReference type="RefSeq" id="WP_023544357.1">
    <property type="nucleotide sequence ID" value="NZ_CM002285.1"/>
</dbReference>
<dbReference type="InterPro" id="IPR049544">
    <property type="entry name" value="SoxE-like_C"/>
</dbReference>
<evidence type="ECO:0000259" key="2">
    <source>
        <dbReference type="Pfam" id="PF06525"/>
    </source>
</evidence>
<dbReference type="PROSITE" id="PS00079">
    <property type="entry name" value="MULTICOPPER_OXIDASE1"/>
    <property type="match status" value="1"/>
</dbReference>
<dbReference type="PATRIC" id="fig|1352936.5.peg.365"/>
<dbReference type="Gene3D" id="2.60.40.420">
    <property type="entry name" value="Cupredoxins - blue copper proteins"/>
    <property type="match status" value="1"/>
</dbReference>